<reference evidence="2" key="1">
    <citation type="submission" date="2022-10" db="EMBL/GenBank/DDBJ databases">
        <title>Genome assembly of Pristionchus species.</title>
        <authorList>
            <person name="Yoshida K."/>
            <person name="Sommer R.J."/>
        </authorList>
    </citation>
    <scope>NUCLEOTIDE SEQUENCE [LARGE SCALE GENOMIC DNA]</scope>
    <source>
        <strain evidence="2">RS5460</strain>
    </source>
</reference>
<dbReference type="AlphaFoldDB" id="A0AAN5I9Y3"/>
<feature type="non-terminal residue" evidence="1">
    <location>
        <position position="65"/>
    </location>
</feature>
<keyword evidence="2" id="KW-1185">Reference proteome</keyword>
<sequence>IQSKGIDIMQKLLMADRYNITSLKDLCLQSFTSANMPEMLKVDTPEYAQLSGDMKIEICDRIAEL</sequence>
<feature type="non-terminal residue" evidence="1">
    <location>
        <position position="1"/>
    </location>
</feature>
<comment type="caution">
    <text evidence="1">The sequence shown here is derived from an EMBL/GenBank/DDBJ whole genome shotgun (WGS) entry which is preliminary data.</text>
</comment>
<accession>A0AAN5I9Y3</accession>
<dbReference type="Proteomes" id="UP001328107">
    <property type="component" value="Unassembled WGS sequence"/>
</dbReference>
<dbReference type="PANTHER" id="PTHR47022:SF1">
    <property type="entry name" value="BTB AND MATH DOMAIN-CONTAINING PROTEIN 36-RELATED"/>
    <property type="match status" value="1"/>
</dbReference>
<dbReference type="EMBL" id="BTRK01000005">
    <property type="protein sequence ID" value="GMR55426.1"/>
    <property type="molecule type" value="Genomic_DNA"/>
</dbReference>
<organism evidence="1 2">
    <name type="scientific">Pristionchus mayeri</name>
    <dbReference type="NCBI Taxonomy" id="1317129"/>
    <lineage>
        <taxon>Eukaryota</taxon>
        <taxon>Metazoa</taxon>
        <taxon>Ecdysozoa</taxon>
        <taxon>Nematoda</taxon>
        <taxon>Chromadorea</taxon>
        <taxon>Rhabditida</taxon>
        <taxon>Rhabditina</taxon>
        <taxon>Diplogasteromorpha</taxon>
        <taxon>Diplogasteroidea</taxon>
        <taxon>Neodiplogasteridae</taxon>
        <taxon>Pristionchus</taxon>
    </lineage>
</organism>
<evidence type="ECO:0000313" key="1">
    <source>
        <dbReference type="EMBL" id="GMR55426.1"/>
    </source>
</evidence>
<proteinExistence type="predicted"/>
<name>A0AAN5I9Y3_9BILA</name>
<protein>
    <submittedName>
        <fullName evidence="1">Uncharacterized protein</fullName>
    </submittedName>
</protein>
<evidence type="ECO:0000313" key="2">
    <source>
        <dbReference type="Proteomes" id="UP001328107"/>
    </source>
</evidence>
<dbReference type="PANTHER" id="PTHR47022">
    <property type="entry name" value="BTB AND MATH DOMAIN-CONTAINING PROTEIN 36-RELATED"/>
    <property type="match status" value="1"/>
</dbReference>
<gene>
    <name evidence="1" type="ORF">PMAYCL1PPCAC_25621</name>
</gene>